<dbReference type="FunFam" id="1.25.40.330:FF:000001">
    <property type="entry name" value="Adenylyl cyclase-associated protein"/>
    <property type="match status" value="1"/>
</dbReference>
<dbReference type="GO" id="GO:0003779">
    <property type="term" value="F:actin binding"/>
    <property type="evidence" value="ECO:0007669"/>
    <property type="project" value="InterPro"/>
</dbReference>
<evidence type="ECO:0000313" key="10">
    <source>
        <dbReference type="Proteomes" id="UP000319731"/>
    </source>
</evidence>
<evidence type="ECO:0000256" key="2">
    <source>
        <dbReference type="ARBA" id="ARBA00007659"/>
    </source>
</evidence>
<comment type="subcellular location">
    <subcellularLocation>
        <location evidence="1">Cell membrane</location>
        <topology evidence="1">Peripheral membrane protein</topology>
    </subcellularLocation>
</comment>
<dbReference type="GO" id="GO:0005886">
    <property type="term" value="C:plasma membrane"/>
    <property type="evidence" value="ECO:0007669"/>
    <property type="project" value="UniProtKB-SubCell"/>
</dbReference>
<reference evidence="9 10" key="1">
    <citation type="journal article" date="2019" name="Sci. Rep.">
        <title>Comparative genomics of chytrid fungi reveal insights into the obligate biotrophic and pathogenic lifestyle of Synchytrium endobioticum.</title>
        <authorList>
            <person name="van de Vossenberg B.T.L.H."/>
            <person name="Warris S."/>
            <person name="Nguyen H.D.T."/>
            <person name="van Gent-Pelzer M.P.E."/>
            <person name="Joly D.L."/>
            <person name="van de Geest H.C."/>
            <person name="Bonants P.J.M."/>
            <person name="Smith D.S."/>
            <person name="Levesque C.A."/>
            <person name="van der Lee T.A.J."/>
        </authorList>
    </citation>
    <scope>NUCLEOTIDE SEQUENCE [LARGE SCALE GENOMIC DNA]</scope>
    <source>
        <strain evidence="9 10">JEL517</strain>
    </source>
</reference>
<evidence type="ECO:0000256" key="5">
    <source>
        <dbReference type="ARBA" id="ARBA00054756"/>
    </source>
</evidence>
<dbReference type="FunFam" id="2.160.20.70:FF:000001">
    <property type="entry name" value="Adenylyl cyclase-associated protein"/>
    <property type="match status" value="1"/>
</dbReference>
<dbReference type="PANTHER" id="PTHR10652:SF0">
    <property type="entry name" value="ADENYLYL CYCLASE-ASSOCIATED PROTEIN"/>
    <property type="match status" value="1"/>
</dbReference>
<dbReference type="AlphaFoldDB" id="A0A507C3M0"/>
<dbReference type="EMBL" id="QEAO01000034">
    <property type="protein sequence ID" value="TPX32155.1"/>
    <property type="molecule type" value="Genomic_DNA"/>
</dbReference>
<comment type="similarity">
    <text evidence="2 7">Belongs to the CAP family.</text>
</comment>
<evidence type="ECO:0000256" key="7">
    <source>
        <dbReference type="RuleBase" id="RU000647"/>
    </source>
</evidence>
<evidence type="ECO:0000256" key="1">
    <source>
        <dbReference type="ARBA" id="ARBA00004202"/>
    </source>
</evidence>
<dbReference type="SUPFAM" id="SSF101278">
    <property type="entry name" value="N-terminal domain of adenylylcyclase associated protein, CAP"/>
    <property type="match status" value="1"/>
</dbReference>
<dbReference type="SMART" id="SM00673">
    <property type="entry name" value="CARP"/>
    <property type="match status" value="2"/>
</dbReference>
<dbReference type="PANTHER" id="PTHR10652">
    <property type="entry name" value="ADENYLYL CYCLASE-ASSOCIATED PROTEIN"/>
    <property type="match status" value="1"/>
</dbReference>
<dbReference type="Pfam" id="PF21938">
    <property type="entry name" value="CAP_N"/>
    <property type="match status" value="1"/>
</dbReference>
<dbReference type="GeneID" id="42005940"/>
<evidence type="ECO:0000256" key="4">
    <source>
        <dbReference type="ARBA" id="ARBA00023136"/>
    </source>
</evidence>
<evidence type="ECO:0000256" key="6">
    <source>
        <dbReference type="ARBA" id="ARBA00072052"/>
    </source>
</evidence>
<dbReference type="Pfam" id="PF08603">
    <property type="entry name" value="CAP_C"/>
    <property type="match status" value="1"/>
</dbReference>
<dbReference type="Gene3D" id="2.160.20.70">
    <property type="match status" value="1"/>
</dbReference>
<dbReference type="InterPro" id="IPR017901">
    <property type="entry name" value="C-CAP_CF_C-like"/>
</dbReference>
<dbReference type="InterPro" id="IPR013912">
    <property type="entry name" value="Adenylate_cyclase-assoc_CAP_C"/>
</dbReference>
<dbReference type="InterPro" id="IPR006599">
    <property type="entry name" value="CARP_motif"/>
</dbReference>
<dbReference type="Proteomes" id="UP000319731">
    <property type="component" value="Unassembled WGS sequence"/>
</dbReference>
<evidence type="ECO:0000313" key="9">
    <source>
        <dbReference type="EMBL" id="TPX32155.1"/>
    </source>
</evidence>
<dbReference type="GO" id="GO:0007015">
    <property type="term" value="P:actin filament organization"/>
    <property type="evidence" value="ECO:0007669"/>
    <property type="project" value="TreeGrafter"/>
</dbReference>
<dbReference type="InterPro" id="IPR001837">
    <property type="entry name" value="Adenylate_cyclase-assoc_CAP"/>
</dbReference>
<name>A0A507C3M0_9FUNG</name>
<dbReference type="STRING" id="1806994.A0A507C3M0"/>
<keyword evidence="3" id="KW-1003">Cell membrane</keyword>
<evidence type="ECO:0000259" key="8">
    <source>
        <dbReference type="PROSITE" id="PS51329"/>
    </source>
</evidence>
<protein>
    <recommendedName>
        <fullName evidence="6 7">Adenylyl cyclase-associated protein</fullName>
    </recommendedName>
</protein>
<dbReference type="GO" id="GO:0019933">
    <property type="term" value="P:cAMP-mediated signaling"/>
    <property type="evidence" value="ECO:0007669"/>
    <property type="project" value="TreeGrafter"/>
</dbReference>
<sequence length="462" mass="48560">MSEAALSSIIKRLESATVKLEEMASKGFTSASNVATSATTGTGASASGPTSAAVSAFDEFMLTTKTYVDLSAKIGGLVKEQADIVMTAFAAERRLIEIAAASKKPDQTTLQGLVKPLIDAGGKVTEIKDKNRASPLIALLSEVSEGISGLGWVAVEPAPAPFVGEYKETAQFWANKVIKEWRDKDKSYVDWANSFVQILNELQTYVKKCHTTGLVWNPKGGDAKSAPGSSAPVVAAAATTAAVAAVTGPALFSELNKEGSVTAGLRKVDKSEMTHKNPDLRATSVVPAAAVVPKAAPVAAAPTKPAKFALEGAKWAVENQVNNPNLVIDNADIKQSVYIYNCQNSTVQIKGKIKAVVLDNCKKVGVVMDTILSTADIVNCKSVQVQITGTCPTLNIDKTDGIQVFLSKTALGVEILTAKSSEMNVSFEGGADGDFVEKPIVEQFKTVIKNGVLITQSVEHSG</sequence>
<dbReference type="InterPro" id="IPR036222">
    <property type="entry name" value="CAP_N_sf"/>
</dbReference>
<accession>A0A507C3M0</accession>
<dbReference type="OrthoDB" id="77251at2759"/>
<dbReference type="InterPro" id="IPR013992">
    <property type="entry name" value="Adenylate_cyclase-assoc_CAP_N"/>
</dbReference>
<dbReference type="GO" id="GO:0008179">
    <property type="term" value="F:adenylate cyclase binding"/>
    <property type="evidence" value="ECO:0007669"/>
    <property type="project" value="TreeGrafter"/>
</dbReference>
<dbReference type="SUPFAM" id="SSF69340">
    <property type="entry name" value="C-terminal domain of adenylylcyclase associated protein"/>
    <property type="match status" value="1"/>
</dbReference>
<comment type="caution">
    <text evidence="9">The sequence shown here is derived from an EMBL/GenBank/DDBJ whole genome shotgun (WGS) entry which is preliminary data.</text>
</comment>
<dbReference type="InterPro" id="IPR016098">
    <property type="entry name" value="CAP/MinC_C"/>
</dbReference>
<keyword evidence="10" id="KW-1185">Reference proteome</keyword>
<keyword evidence="4" id="KW-0472">Membrane</keyword>
<proteinExistence type="inferred from homology"/>
<dbReference type="PROSITE" id="PS51329">
    <property type="entry name" value="C_CAP_COFACTOR_C"/>
    <property type="match status" value="1"/>
</dbReference>
<gene>
    <name evidence="9" type="ORF">SmJEL517_g04715</name>
</gene>
<dbReference type="InterPro" id="IPR053950">
    <property type="entry name" value="CAP_N"/>
</dbReference>
<organism evidence="9 10">
    <name type="scientific">Synchytrium microbalum</name>
    <dbReference type="NCBI Taxonomy" id="1806994"/>
    <lineage>
        <taxon>Eukaryota</taxon>
        <taxon>Fungi</taxon>
        <taxon>Fungi incertae sedis</taxon>
        <taxon>Chytridiomycota</taxon>
        <taxon>Chytridiomycota incertae sedis</taxon>
        <taxon>Chytridiomycetes</taxon>
        <taxon>Synchytriales</taxon>
        <taxon>Synchytriaceae</taxon>
        <taxon>Synchytrium</taxon>
    </lineage>
</organism>
<feature type="domain" description="C-CAP/cofactor C-like" evidence="8">
    <location>
        <begin position="302"/>
        <end position="440"/>
    </location>
</feature>
<comment type="function">
    <text evidence="5">The N-terminal domain binds to adenylyl cyclase, thereby enabling adenylyl cyclase to be activated by upstream regulatory signals, such as Ras. The C-terminal domain is required for normal cellular morphology and growth control.</text>
</comment>
<dbReference type="GO" id="GO:0005737">
    <property type="term" value="C:cytoplasm"/>
    <property type="evidence" value="ECO:0007669"/>
    <property type="project" value="TreeGrafter"/>
</dbReference>
<dbReference type="Gene3D" id="1.25.40.330">
    <property type="entry name" value="Adenylate cyclase-associated CAP, N-terminal domain"/>
    <property type="match status" value="1"/>
</dbReference>
<dbReference type="InterPro" id="IPR036223">
    <property type="entry name" value="CAP_C_sf"/>
</dbReference>
<dbReference type="RefSeq" id="XP_031023417.1">
    <property type="nucleotide sequence ID" value="XM_031170643.1"/>
</dbReference>
<evidence type="ECO:0000256" key="3">
    <source>
        <dbReference type="ARBA" id="ARBA00022475"/>
    </source>
</evidence>
<dbReference type="Pfam" id="PF01213">
    <property type="entry name" value="CAP_N-CM"/>
    <property type="match status" value="1"/>
</dbReference>